<reference evidence="1" key="1">
    <citation type="submission" date="2014-09" db="EMBL/GenBank/DDBJ databases">
        <authorList>
            <person name="Magalhaes I.L.F."/>
            <person name="Oliveira U."/>
            <person name="Santos F.R."/>
            <person name="Vidigal T.H.D.A."/>
            <person name="Brescovit A.D."/>
            <person name="Santos A.J."/>
        </authorList>
    </citation>
    <scope>NUCLEOTIDE SEQUENCE</scope>
    <source>
        <tissue evidence="1">Shoot tissue taken approximately 20 cm above the soil surface</tissue>
    </source>
</reference>
<proteinExistence type="predicted"/>
<name>A0A0A9FAR0_ARUDO</name>
<organism evidence="1">
    <name type="scientific">Arundo donax</name>
    <name type="common">Giant reed</name>
    <name type="synonym">Donax arundinaceus</name>
    <dbReference type="NCBI Taxonomy" id="35708"/>
    <lineage>
        <taxon>Eukaryota</taxon>
        <taxon>Viridiplantae</taxon>
        <taxon>Streptophyta</taxon>
        <taxon>Embryophyta</taxon>
        <taxon>Tracheophyta</taxon>
        <taxon>Spermatophyta</taxon>
        <taxon>Magnoliopsida</taxon>
        <taxon>Liliopsida</taxon>
        <taxon>Poales</taxon>
        <taxon>Poaceae</taxon>
        <taxon>PACMAD clade</taxon>
        <taxon>Arundinoideae</taxon>
        <taxon>Arundineae</taxon>
        <taxon>Arundo</taxon>
    </lineage>
</organism>
<dbReference type="EMBL" id="GBRH01189592">
    <property type="protein sequence ID" value="JAE08304.1"/>
    <property type="molecule type" value="Transcribed_RNA"/>
</dbReference>
<accession>A0A0A9FAR0</accession>
<protein>
    <submittedName>
        <fullName evidence="1">Uncharacterized protein</fullName>
    </submittedName>
</protein>
<dbReference type="AlphaFoldDB" id="A0A0A9FAR0"/>
<reference evidence="1" key="2">
    <citation type="journal article" date="2015" name="Data Brief">
        <title>Shoot transcriptome of the giant reed, Arundo donax.</title>
        <authorList>
            <person name="Barrero R.A."/>
            <person name="Guerrero F.D."/>
            <person name="Moolhuijzen P."/>
            <person name="Goolsby J.A."/>
            <person name="Tidwell J."/>
            <person name="Bellgard S.E."/>
            <person name="Bellgard M.I."/>
        </authorList>
    </citation>
    <scope>NUCLEOTIDE SEQUENCE</scope>
    <source>
        <tissue evidence="1">Shoot tissue taken approximately 20 cm above the soil surface</tissue>
    </source>
</reference>
<sequence>MFWFGCPSLVQYIAKSHGSKIVHSRKYNFGTATTLFGLLNAGTLGGGLLCSLLSRISEMIAWVCYYEFSCSFDVNGNC</sequence>
<evidence type="ECO:0000313" key="1">
    <source>
        <dbReference type="EMBL" id="JAE08304.1"/>
    </source>
</evidence>